<reference evidence="2" key="1">
    <citation type="submission" date="2016-03" db="EMBL/GenBank/DDBJ databases">
        <title>Complete genome sequence of Solimmundus cernigliae, representing a novel lineage of polycyclic aromatic hydrocarbon degraders within the Gammaproteobacteria.</title>
        <authorList>
            <person name="Singleton D.R."/>
            <person name="Dickey A.N."/>
            <person name="Scholl E.H."/>
            <person name="Wright F.A."/>
            <person name="Aitken M.D."/>
        </authorList>
    </citation>
    <scope>NUCLEOTIDE SEQUENCE [LARGE SCALE GENOMIC DNA]</scope>
    <source>
        <strain evidence="2">TR3.2</strain>
    </source>
</reference>
<evidence type="ECO:0000313" key="2">
    <source>
        <dbReference type="Proteomes" id="UP000092952"/>
    </source>
</evidence>
<sequence length="264" mass="29141">MSNKALFEYEDHWPTELGAVSVADGTVTFRGHDLLNALEDLSWMDLLMYGITGRRFSPAQLELIQGLWKISVSYPDPRIWNNRVAALGGSVRSTPGLSLGAAIAVTDATIYGQRPMIGVFDFLQRARAARDSGEPLADFVARELRTHRGVPGYGRPLRSEDERIAPTLRFARGLGLCNGTYIDLAMEVADTLKRYRMGMNIAAINAALIADQGVTVAEYKRMAVLAFSAGLIHCEFDAASHPEGTLFPLRCDRIKYDGLPHRAW</sequence>
<protein>
    <submittedName>
        <fullName evidence="1">Uncharacterized protein</fullName>
    </submittedName>
</protein>
<dbReference type="Proteomes" id="UP000092952">
    <property type="component" value="Chromosome"/>
</dbReference>
<keyword evidence="2" id="KW-1185">Reference proteome</keyword>
<dbReference type="OrthoDB" id="5405293at2"/>
<proteinExistence type="predicted"/>
<dbReference type="SUPFAM" id="SSF48256">
    <property type="entry name" value="Citrate synthase"/>
    <property type="match status" value="1"/>
</dbReference>
<dbReference type="InParanoid" id="A0A1B1YSI4"/>
<dbReference type="RefSeq" id="WP_068803439.1">
    <property type="nucleotide sequence ID" value="NZ_CP014671.1"/>
</dbReference>
<organism evidence="1 2">
    <name type="scientific">Immundisolibacter cernigliae</name>
    <dbReference type="NCBI Taxonomy" id="1810504"/>
    <lineage>
        <taxon>Bacteria</taxon>
        <taxon>Pseudomonadati</taxon>
        <taxon>Pseudomonadota</taxon>
        <taxon>Gammaproteobacteria</taxon>
        <taxon>Immundisolibacterales</taxon>
        <taxon>Immundisolibacteraceae</taxon>
        <taxon>Immundisolibacter</taxon>
    </lineage>
</organism>
<gene>
    <name evidence="1" type="ORF">PG2T_05990</name>
</gene>
<dbReference type="AlphaFoldDB" id="A0A1B1YSI4"/>
<evidence type="ECO:0000313" key="1">
    <source>
        <dbReference type="EMBL" id="ANX03788.1"/>
    </source>
</evidence>
<dbReference type="KEGG" id="gbi:PG2T_05990"/>
<dbReference type="GO" id="GO:0046912">
    <property type="term" value="F:acyltransferase activity, acyl groups converted into alkyl on transfer"/>
    <property type="evidence" value="ECO:0007669"/>
    <property type="project" value="InterPro"/>
</dbReference>
<name>A0A1B1YSI4_9GAMM</name>
<dbReference type="EMBL" id="CP014671">
    <property type="protein sequence ID" value="ANX03788.1"/>
    <property type="molecule type" value="Genomic_DNA"/>
</dbReference>
<dbReference type="STRING" id="1810504.PG2T_05990"/>
<dbReference type="InterPro" id="IPR036969">
    <property type="entry name" value="Citrate_synthase_sf"/>
</dbReference>
<accession>A0A1B1YSI4</accession>